<protein>
    <submittedName>
        <fullName evidence="2">Pimeloyl-ACP methyl ester carboxylesterase</fullName>
    </submittedName>
</protein>
<keyword evidence="3" id="KW-1185">Reference proteome</keyword>
<evidence type="ECO:0000313" key="2">
    <source>
        <dbReference type="EMBL" id="MBM7417101.1"/>
    </source>
</evidence>
<dbReference type="InterPro" id="IPR000073">
    <property type="entry name" value="AB_hydrolase_1"/>
</dbReference>
<organism evidence="2 3">
    <name type="scientific">Rhodococcoides corynebacterioides</name>
    <dbReference type="NCBI Taxonomy" id="53972"/>
    <lineage>
        <taxon>Bacteria</taxon>
        <taxon>Bacillati</taxon>
        <taxon>Actinomycetota</taxon>
        <taxon>Actinomycetes</taxon>
        <taxon>Mycobacteriales</taxon>
        <taxon>Nocardiaceae</taxon>
        <taxon>Rhodococcoides</taxon>
    </lineage>
</organism>
<dbReference type="RefSeq" id="WP_204869757.1">
    <property type="nucleotide sequence ID" value="NZ_JAFBBK010000001.1"/>
</dbReference>
<comment type="caution">
    <text evidence="2">The sequence shown here is derived from an EMBL/GenBank/DDBJ whole genome shotgun (WGS) entry which is preliminary data.</text>
</comment>
<dbReference type="SUPFAM" id="SSF53474">
    <property type="entry name" value="alpha/beta-Hydrolases"/>
    <property type="match status" value="1"/>
</dbReference>
<dbReference type="InterPro" id="IPR029058">
    <property type="entry name" value="AB_hydrolase_fold"/>
</dbReference>
<evidence type="ECO:0000259" key="1">
    <source>
        <dbReference type="Pfam" id="PF12697"/>
    </source>
</evidence>
<gene>
    <name evidence="2" type="ORF">JOE42_003834</name>
</gene>
<dbReference type="InterPro" id="IPR050228">
    <property type="entry name" value="Carboxylesterase_BioH"/>
</dbReference>
<evidence type="ECO:0000313" key="3">
    <source>
        <dbReference type="Proteomes" id="UP000703038"/>
    </source>
</evidence>
<dbReference type="Proteomes" id="UP000703038">
    <property type="component" value="Unassembled WGS sequence"/>
</dbReference>
<dbReference type="PANTHER" id="PTHR43194:SF5">
    <property type="entry name" value="PIMELOYL-[ACYL-CARRIER PROTEIN] METHYL ESTER ESTERASE"/>
    <property type="match status" value="1"/>
</dbReference>
<feature type="domain" description="AB hydrolase-1" evidence="1">
    <location>
        <begin position="12"/>
        <end position="235"/>
    </location>
</feature>
<dbReference type="PANTHER" id="PTHR43194">
    <property type="entry name" value="HYDROLASE ALPHA/BETA FOLD FAMILY"/>
    <property type="match status" value="1"/>
</dbReference>
<name>A0ABS2KYT8_9NOCA</name>
<sequence length="262" mass="28751">MLDDHGGHGVPLVLLHGLMGGPDTWRRQVPWLREHGHVLAVRAAGHGRAAPATLATEAFVDELRAALAPFESVILIGHSMGALHAWCLAAREPERVRGIVVEDMAPDFRGRTSDGWAAVIRAWPQPFPDEAAVLAYFGDVAGQYFLDCFERTPAGLRLHGDVDTFAAISDEWGRRDFWDEWRAVRAPALLLEAENSVTPPGQMARMAALHHDSTYEVIAGAGHLVHDDRPGEYRRAVETFLRALPGEREGAGGRLLDEPVDQ</sequence>
<proteinExistence type="predicted"/>
<dbReference type="Pfam" id="PF12697">
    <property type="entry name" value="Abhydrolase_6"/>
    <property type="match status" value="1"/>
</dbReference>
<dbReference type="EMBL" id="JAFBBK010000001">
    <property type="protein sequence ID" value="MBM7417101.1"/>
    <property type="molecule type" value="Genomic_DNA"/>
</dbReference>
<accession>A0ABS2KYT8</accession>
<reference evidence="2 3" key="1">
    <citation type="submission" date="2021-01" db="EMBL/GenBank/DDBJ databases">
        <title>Genomics of switchgrass bacterial isolates.</title>
        <authorList>
            <person name="Shade A."/>
        </authorList>
    </citation>
    <scope>NUCLEOTIDE SEQUENCE [LARGE SCALE GENOMIC DNA]</scope>
    <source>
        <strain evidence="2 3">PvP111</strain>
    </source>
</reference>
<dbReference type="Gene3D" id="3.40.50.1820">
    <property type="entry name" value="alpha/beta hydrolase"/>
    <property type="match status" value="1"/>
</dbReference>